<dbReference type="InterPro" id="IPR003488">
    <property type="entry name" value="DprA"/>
</dbReference>
<dbReference type="InterPro" id="IPR036388">
    <property type="entry name" value="WH-like_DNA-bd_sf"/>
</dbReference>
<dbReference type="NCBIfam" id="TIGR00732">
    <property type="entry name" value="dprA"/>
    <property type="match status" value="1"/>
</dbReference>
<dbReference type="GO" id="GO:0009294">
    <property type="term" value="P:DNA-mediated transformation"/>
    <property type="evidence" value="ECO:0007669"/>
    <property type="project" value="InterPro"/>
</dbReference>
<feature type="region of interest" description="Disordered" evidence="2">
    <location>
        <begin position="302"/>
        <end position="323"/>
    </location>
</feature>
<dbReference type="InterPro" id="IPR041614">
    <property type="entry name" value="DprA_WH"/>
</dbReference>
<dbReference type="Proteomes" id="UP000001591">
    <property type="component" value="Chromosome"/>
</dbReference>
<dbReference type="AlphaFoldDB" id="B6IN34"/>
<organism evidence="5 6">
    <name type="scientific">Rhodospirillum centenum (strain ATCC 51521 / SW)</name>
    <dbReference type="NCBI Taxonomy" id="414684"/>
    <lineage>
        <taxon>Bacteria</taxon>
        <taxon>Pseudomonadati</taxon>
        <taxon>Pseudomonadota</taxon>
        <taxon>Alphaproteobacteria</taxon>
        <taxon>Rhodospirillales</taxon>
        <taxon>Rhodospirillaceae</taxon>
        <taxon>Rhodospirillum</taxon>
    </lineage>
</organism>
<proteinExistence type="inferred from homology"/>
<dbReference type="eggNOG" id="COG0758">
    <property type="taxonomic scope" value="Bacteria"/>
</dbReference>
<feature type="domain" description="Smf/DprA SLOG" evidence="3">
    <location>
        <begin position="86"/>
        <end position="292"/>
    </location>
</feature>
<accession>B6IN34</accession>
<reference evidence="5 6" key="1">
    <citation type="journal article" date="2010" name="BMC Genomics">
        <title>Metabolic flexibility revealed in the genome of the cyst-forming alpha-1 proteobacterium Rhodospirillum centenum.</title>
        <authorList>
            <person name="Lu Y.K."/>
            <person name="Marden J."/>
            <person name="Han M."/>
            <person name="Swingley W.D."/>
            <person name="Mastrian S.D."/>
            <person name="Chowdhury S.R."/>
            <person name="Hao J."/>
            <person name="Helmy T."/>
            <person name="Kim S."/>
            <person name="Kurdoglu A.A."/>
            <person name="Matthies H.J."/>
            <person name="Rollo D."/>
            <person name="Stothard P."/>
            <person name="Blankenship R.E."/>
            <person name="Bauer C.E."/>
            <person name="Touchman J.W."/>
        </authorList>
    </citation>
    <scope>NUCLEOTIDE SEQUENCE [LARGE SCALE GENOMIC DNA]</scope>
    <source>
        <strain evidence="6">ATCC 51521 / SW</strain>
    </source>
</reference>
<evidence type="ECO:0000256" key="2">
    <source>
        <dbReference type="SAM" id="MobiDB-lite"/>
    </source>
</evidence>
<dbReference type="PANTHER" id="PTHR43022:SF1">
    <property type="entry name" value="PROTEIN SMF"/>
    <property type="match status" value="1"/>
</dbReference>
<gene>
    <name evidence="5" type="primary">dprA</name>
    <name evidence="5" type="ordered locus">RC1_1527</name>
</gene>
<dbReference type="InterPro" id="IPR057666">
    <property type="entry name" value="DrpA_SLOG"/>
</dbReference>
<dbReference type="EMBL" id="CP000613">
    <property type="protein sequence ID" value="ACI98931.1"/>
    <property type="molecule type" value="Genomic_DNA"/>
</dbReference>
<dbReference type="Gene3D" id="3.40.50.450">
    <property type="match status" value="1"/>
</dbReference>
<feature type="compositionally biased region" description="Pro residues" evidence="2">
    <location>
        <begin position="310"/>
        <end position="319"/>
    </location>
</feature>
<name>B6IN34_RHOCS</name>
<dbReference type="OrthoDB" id="9785707at2"/>
<evidence type="ECO:0000259" key="4">
    <source>
        <dbReference type="Pfam" id="PF17782"/>
    </source>
</evidence>
<evidence type="ECO:0000256" key="1">
    <source>
        <dbReference type="ARBA" id="ARBA00006525"/>
    </source>
</evidence>
<dbReference type="KEGG" id="rce:RC1_1527"/>
<comment type="similarity">
    <text evidence="1">Belongs to the DprA/Smf family.</text>
</comment>
<dbReference type="Pfam" id="PF02481">
    <property type="entry name" value="DNA_processg_A"/>
    <property type="match status" value="1"/>
</dbReference>
<dbReference type="RefSeq" id="WP_012566717.1">
    <property type="nucleotide sequence ID" value="NC_011420.2"/>
</dbReference>
<dbReference type="SUPFAM" id="SSF102405">
    <property type="entry name" value="MCP/YpsA-like"/>
    <property type="match status" value="1"/>
</dbReference>
<dbReference type="Pfam" id="PF17782">
    <property type="entry name" value="WHD_DprA"/>
    <property type="match status" value="1"/>
</dbReference>
<dbReference type="STRING" id="414684.RC1_1527"/>
<evidence type="ECO:0000313" key="5">
    <source>
        <dbReference type="EMBL" id="ACI98931.1"/>
    </source>
</evidence>
<sequence>MPIQSPTARRPLTAAERLDWLRLTRAENVGPITFHRLVERFGTATAALAALPDLARRGGRAKPLRVPSKVEVERELTGLEKLGGRFVATCEPDYPEALAALDDAPPLLALLGHPVLLTRPAVAVVGARNASIAGRRMAERLARDLSGAGFLVVSGMARGIDTAAHVGALDGGTAAVVAGGVDVVYPPENEGLHRDLAERGLLLAESPLGTEPQARHFPRRNRLISGLSLGVVVVEAALKSGSLITARLALEQGREVFAVPGSPVDPRAQGCNRLIKEGAGLVESAEDVVEALRRIASRPFGEGRRDLFDTPPPAPSPAPPDDRELERARALVLEALSPTPVLVDEVVRGCQLSAGVVLTVLLELELAGRVQRHPGGQISLI</sequence>
<feature type="domain" description="DprA winged helix" evidence="4">
    <location>
        <begin position="317"/>
        <end position="376"/>
    </location>
</feature>
<dbReference type="Gene3D" id="1.10.10.10">
    <property type="entry name" value="Winged helix-like DNA-binding domain superfamily/Winged helix DNA-binding domain"/>
    <property type="match status" value="1"/>
</dbReference>
<dbReference type="HOGENOM" id="CLU_029601_1_1_5"/>
<keyword evidence="6" id="KW-1185">Reference proteome</keyword>
<evidence type="ECO:0000313" key="6">
    <source>
        <dbReference type="Proteomes" id="UP000001591"/>
    </source>
</evidence>
<protein>
    <submittedName>
        <fullName evidence="5">DNA processing protein DprA, putative</fullName>
    </submittedName>
</protein>
<dbReference type="PANTHER" id="PTHR43022">
    <property type="entry name" value="PROTEIN SMF"/>
    <property type="match status" value="1"/>
</dbReference>
<dbReference type="Pfam" id="PF21102">
    <property type="entry name" value="DprA_N"/>
    <property type="match status" value="1"/>
</dbReference>
<evidence type="ECO:0000259" key="3">
    <source>
        <dbReference type="Pfam" id="PF02481"/>
    </source>
</evidence>